<keyword evidence="4" id="KW-0119">Carbohydrate metabolism</keyword>
<keyword evidence="5 6" id="KW-0326">Glycosidase</keyword>
<dbReference type="PANTHER" id="PTHR43772:SF2">
    <property type="entry name" value="PUTATIVE (AFU_ORTHOLOGUE AFUA_2G04480)-RELATED"/>
    <property type="match status" value="1"/>
</dbReference>
<evidence type="ECO:0000256" key="6">
    <source>
        <dbReference type="RuleBase" id="RU361187"/>
    </source>
</evidence>
<dbReference type="InterPro" id="IPR006710">
    <property type="entry name" value="Glyco_hydro_43"/>
</dbReference>
<proteinExistence type="inferred from homology"/>
<comment type="similarity">
    <text evidence="1 6">Belongs to the glycosyl hydrolase 43 family.</text>
</comment>
<comment type="caution">
    <text evidence="7">The sequence shown here is derived from an EMBL/GenBank/DDBJ whole genome shotgun (WGS) entry which is preliminary data.</text>
</comment>
<dbReference type="Pfam" id="PF04616">
    <property type="entry name" value="Glyco_hydro_43"/>
    <property type="match status" value="1"/>
</dbReference>
<evidence type="ECO:0000313" key="8">
    <source>
        <dbReference type="Proteomes" id="UP001596455"/>
    </source>
</evidence>
<evidence type="ECO:0000256" key="1">
    <source>
        <dbReference type="ARBA" id="ARBA00009865"/>
    </source>
</evidence>
<keyword evidence="8" id="KW-1185">Reference proteome</keyword>
<keyword evidence="2" id="KW-0858">Xylan degradation</keyword>
<evidence type="ECO:0000256" key="5">
    <source>
        <dbReference type="ARBA" id="ARBA00023295"/>
    </source>
</evidence>
<dbReference type="EMBL" id="JBHTCQ010000002">
    <property type="protein sequence ID" value="MFC7405463.1"/>
    <property type="molecule type" value="Genomic_DNA"/>
</dbReference>
<evidence type="ECO:0000256" key="3">
    <source>
        <dbReference type="ARBA" id="ARBA00022801"/>
    </source>
</evidence>
<dbReference type="InterPro" id="IPR052176">
    <property type="entry name" value="Glycosyl_Hydrlase_43_Enz"/>
</dbReference>
<dbReference type="Proteomes" id="UP001596455">
    <property type="component" value="Unassembled WGS sequence"/>
</dbReference>
<keyword evidence="2" id="KW-0624">Polysaccharide degradation</keyword>
<name>A0ABW2QAH5_9MICO</name>
<gene>
    <name evidence="7" type="ORF">ACFQQL_10130</name>
</gene>
<dbReference type="Gene3D" id="2.115.10.20">
    <property type="entry name" value="Glycosyl hydrolase domain, family 43"/>
    <property type="match status" value="1"/>
</dbReference>
<organism evidence="7 8">
    <name type="scientific">Georgenia alba</name>
    <dbReference type="NCBI Taxonomy" id="2233858"/>
    <lineage>
        <taxon>Bacteria</taxon>
        <taxon>Bacillati</taxon>
        <taxon>Actinomycetota</taxon>
        <taxon>Actinomycetes</taxon>
        <taxon>Micrococcales</taxon>
        <taxon>Bogoriellaceae</taxon>
        <taxon>Georgenia</taxon>
    </lineage>
</organism>
<dbReference type="PANTHER" id="PTHR43772">
    <property type="entry name" value="ENDO-1,4-BETA-XYLANASE"/>
    <property type="match status" value="1"/>
</dbReference>
<dbReference type="SUPFAM" id="SSF75005">
    <property type="entry name" value="Arabinanase/levansucrase/invertase"/>
    <property type="match status" value="1"/>
</dbReference>
<protein>
    <submittedName>
        <fullName evidence="7">Family 43 glycosylhydrolase</fullName>
    </submittedName>
</protein>
<evidence type="ECO:0000256" key="2">
    <source>
        <dbReference type="ARBA" id="ARBA00022651"/>
    </source>
</evidence>
<evidence type="ECO:0000313" key="7">
    <source>
        <dbReference type="EMBL" id="MFC7405463.1"/>
    </source>
</evidence>
<dbReference type="RefSeq" id="WP_382393924.1">
    <property type="nucleotide sequence ID" value="NZ_JBHTCQ010000002.1"/>
</dbReference>
<evidence type="ECO:0000256" key="4">
    <source>
        <dbReference type="ARBA" id="ARBA00023277"/>
    </source>
</evidence>
<keyword evidence="3 6" id="KW-0378">Hydrolase</keyword>
<sequence length="303" mass="33429">MGTSPRDDQVQLPNGNPIITHKYTSDPTAIVHDGVVYLYTGHDEAPAGGHDYVMNEWLCFSSRDLATWTEQPVPLRAADFAWSSGRAYASWMLPHRGAFYWFVSVADENGDSAIGVAVSSSPSGPFEDHLGRPLVRKADLPPTDNPRANLDPSVIVVDDVPHLVWGNRTCYATTLTPDLRGLAGPITTIDLPEFEEGAHLHHRDGWYYLSYGYGMPERVAYATSRSPAGPWTFAGLLNEVPGNCATNRPCILQLEGDWYFLYHNGVLPGGDSHHRSVCLDRLDYDPDGTMRRVVMTSEGVTAR</sequence>
<reference evidence="8" key="1">
    <citation type="journal article" date="2019" name="Int. J. Syst. Evol. Microbiol.">
        <title>The Global Catalogue of Microorganisms (GCM) 10K type strain sequencing project: providing services to taxonomists for standard genome sequencing and annotation.</title>
        <authorList>
            <consortium name="The Broad Institute Genomics Platform"/>
            <consortium name="The Broad Institute Genome Sequencing Center for Infectious Disease"/>
            <person name="Wu L."/>
            <person name="Ma J."/>
        </authorList>
    </citation>
    <scope>NUCLEOTIDE SEQUENCE [LARGE SCALE GENOMIC DNA]</scope>
    <source>
        <strain evidence="8">JCM 1490</strain>
    </source>
</reference>
<dbReference type="InterPro" id="IPR023296">
    <property type="entry name" value="Glyco_hydro_beta-prop_sf"/>
</dbReference>
<accession>A0ABW2QAH5</accession>